<gene>
    <name evidence="1" type="ORF">B0I10_11715</name>
</gene>
<dbReference type="OrthoDB" id="1330121at2"/>
<evidence type="ECO:0000313" key="2">
    <source>
        <dbReference type="Proteomes" id="UP000249518"/>
    </source>
</evidence>
<keyword evidence="2" id="KW-1185">Reference proteome</keyword>
<name>A0A328WJY5_9FLAO</name>
<dbReference type="AlphaFoldDB" id="A0A328WJY5"/>
<dbReference type="RefSeq" id="WP_112087199.1">
    <property type="nucleotide sequence ID" value="NZ_QLSV01000017.1"/>
</dbReference>
<dbReference type="EMBL" id="QLSV01000017">
    <property type="protein sequence ID" value="RAR46520.1"/>
    <property type="molecule type" value="Genomic_DNA"/>
</dbReference>
<comment type="caution">
    <text evidence="1">The sequence shown here is derived from an EMBL/GenBank/DDBJ whole genome shotgun (WGS) entry which is preliminary data.</text>
</comment>
<dbReference type="Proteomes" id="UP000249518">
    <property type="component" value="Unassembled WGS sequence"/>
</dbReference>
<reference evidence="1 2" key="1">
    <citation type="submission" date="2018-06" db="EMBL/GenBank/DDBJ databases">
        <title>Genomic Encyclopedia of Type Strains, Phase III (KMG-III): the genomes of soil and plant-associated and newly described type strains.</title>
        <authorList>
            <person name="Whitman W."/>
        </authorList>
    </citation>
    <scope>NUCLEOTIDE SEQUENCE [LARGE SCALE GENOMIC DNA]</scope>
    <source>
        <strain evidence="1 2">CGMCC 1.12504</strain>
    </source>
</reference>
<evidence type="ECO:0000313" key="1">
    <source>
        <dbReference type="EMBL" id="RAR46520.1"/>
    </source>
</evidence>
<organism evidence="1 2">
    <name type="scientific">Flavobacterium lacus</name>
    <dbReference type="NCBI Taxonomy" id="1353778"/>
    <lineage>
        <taxon>Bacteria</taxon>
        <taxon>Pseudomonadati</taxon>
        <taxon>Bacteroidota</taxon>
        <taxon>Flavobacteriia</taxon>
        <taxon>Flavobacteriales</taxon>
        <taxon>Flavobacteriaceae</taxon>
        <taxon>Flavobacterium</taxon>
    </lineage>
</organism>
<protein>
    <submittedName>
        <fullName evidence="1">Uncharacterized protein</fullName>
    </submittedName>
</protein>
<accession>A0A328WJY5</accession>
<sequence>MQRFLIIYFLVMVITFISCRQSTSDNQTYEEYHNEIHKELDKVSTEIKKFDQQLVILYQESENQPQKVLTKIDSIIEVTKKEKDEFKLQISDHIISSLFYLKAEIYYGTGNYEMSIANIYKSNYKYKSIHSQDATAIAANYIKLGKRDLAKSFIDSIGKGCYIYDYALGNYYESIENKDSALKVYNEIKNDKRRHQHYFYYQPVLNRIINIEKNNLFFKEIYFPTGHPDFDITINDDNEVRTQILDYFKNFPEVKGYSVYIYQGPLIDETDYYWIRVGKGDNYEDDNFAKYNFAVFSEPFEVKFFEPKTNKMSNLKEWRKKKNGM</sequence>
<dbReference type="PROSITE" id="PS51257">
    <property type="entry name" value="PROKAR_LIPOPROTEIN"/>
    <property type="match status" value="1"/>
</dbReference>
<proteinExistence type="predicted"/>